<feature type="transmembrane region" description="Helical" evidence="1">
    <location>
        <begin position="164"/>
        <end position="185"/>
    </location>
</feature>
<dbReference type="PANTHER" id="PTHR36844">
    <property type="entry name" value="PROTEASE PRSW"/>
    <property type="match status" value="1"/>
</dbReference>
<dbReference type="PANTHER" id="PTHR36844:SF1">
    <property type="entry name" value="PROTEASE PRSW"/>
    <property type="match status" value="1"/>
</dbReference>
<dbReference type="Pfam" id="PF13367">
    <property type="entry name" value="PrsW-protease"/>
    <property type="match status" value="1"/>
</dbReference>
<keyword evidence="1" id="KW-1133">Transmembrane helix</keyword>
<feature type="transmembrane region" description="Helical" evidence="1">
    <location>
        <begin position="261"/>
        <end position="280"/>
    </location>
</feature>
<reference evidence="2 3" key="1">
    <citation type="submission" date="2018-06" db="EMBL/GenBank/DDBJ databases">
        <authorList>
            <consortium name="Pathogen Informatics"/>
            <person name="Doyle S."/>
        </authorList>
    </citation>
    <scope>NUCLEOTIDE SEQUENCE [LARGE SCALE GENOMIC DNA]</scope>
    <source>
        <strain evidence="2 3">NCTC10742</strain>
    </source>
</reference>
<feature type="transmembrane region" description="Helical" evidence="1">
    <location>
        <begin position="130"/>
        <end position="152"/>
    </location>
</feature>
<dbReference type="Proteomes" id="UP000254291">
    <property type="component" value="Unassembled WGS sequence"/>
</dbReference>
<feature type="transmembrane region" description="Helical" evidence="1">
    <location>
        <begin position="57"/>
        <end position="77"/>
    </location>
</feature>
<dbReference type="GO" id="GO:0008233">
    <property type="term" value="F:peptidase activity"/>
    <property type="evidence" value="ECO:0007669"/>
    <property type="project" value="InterPro"/>
</dbReference>
<keyword evidence="1" id="KW-0472">Membrane</keyword>
<proteinExistence type="predicted"/>
<feature type="transmembrane region" description="Helical" evidence="1">
    <location>
        <begin position="230"/>
        <end position="249"/>
    </location>
</feature>
<protein>
    <submittedName>
        <fullName evidence="2">Integral membrane protein</fullName>
    </submittedName>
</protein>
<feature type="transmembrane region" description="Helical" evidence="1">
    <location>
        <begin position="89"/>
        <end position="110"/>
    </location>
</feature>
<feature type="transmembrane region" description="Helical" evidence="1">
    <location>
        <begin position="31"/>
        <end position="51"/>
    </location>
</feature>
<organism evidence="2 3">
    <name type="scientific">Mycolicibacterium gilvum</name>
    <dbReference type="NCBI Taxonomy" id="1804"/>
    <lineage>
        <taxon>Bacteria</taxon>
        <taxon>Bacillati</taxon>
        <taxon>Actinomycetota</taxon>
        <taxon>Actinomycetes</taxon>
        <taxon>Mycobacteriales</taxon>
        <taxon>Mycobacteriaceae</taxon>
        <taxon>Mycolicibacterium</taxon>
    </lineage>
</organism>
<feature type="transmembrane region" description="Helical" evidence="1">
    <location>
        <begin position="205"/>
        <end position="223"/>
    </location>
</feature>
<gene>
    <name evidence="2" type="ORF">NCTC10742_02757</name>
</gene>
<dbReference type="AlphaFoldDB" id="A0A378SL40"/>
<evidence type="ECO:0000313" key="3">
    <source>
        <dbReference type="Proteomes" id="UP000254291"/>
    </source>
</evidence>
<evidence type="ECO:0000313" key="2">
    <source>
        <dbReference type="EMBL" id="STZ43532.1"/>
    </source>
</evidence>
<dbReference type="EMBL" id="UGQM01000001">
    <property type="protein sequence ID" value="STZ43532.1"/>
    <property type="molecule type" value="Genomic_DNA"/>
</dbReference>
<evidence type="ECO:0000256" key="1">
    <source>
        <dbReference type="SAM" id="Phobius"/>
    </source>
</evidence>
<accession>A0A378SL40</accession>
<keyword evidence="1" id="KW-0812">Transmembrane</keyword>
<sequence>MSIAGAPGGPHQFHHHGAPFARRIRTVGAPLGVLIALGTVAGLIVIVLTLANPVGTAVGFVLSSVAMAVVVLAYLWLDRWEPEPPRLLIFAFIWGTSVAVVVSAILQVVLDTWLNPGLDPDAADVSAFTLVVGAPMTEEAAKGLFLLLMMTGARRRELNSLTDCLVYAGLVGAGFAWLEDILYIANGESLAESLFTAALRLVMGPFAHSLFTTMFALGVWFALHRRTGAAKAGCLLLGYAGAVLLHAMWNGSSLLGAGAYFGTYVFWMVPVFALTIALAVHSRRREQRIVAAKLPGMVAASVITPSEATWLGSMQTRKYAVAEATRLGGKEAGKSVRRFAHQVTELAFVRDRIDRASATLGSSLSCRRRPTPCTRPGPLLRRCSRWRDSGRTPRTRPGLDGSGPVVDELMGGCEQVPRPAPDLGGLVEVAAREPVRVRPAEHEIVSGRGEFVVVDMEVRGQRDRSGR</sequence>
<name>A0A378SL40_9MYCO</name>
<dbReference type="InterPro" id="IPR026898">
    <property type="entry name" value="PrsW"/>
</dbReference>